<gene>
    <name evidence="1" type="ORF">Tci_000856</name>
</gene>
<dbReference type="EMBL" id="BKCJ010000027">
    <property type="protein sequence ID" value="GEU28878.1"/>
    <property type="molecule type" value="Genomic_DNA"/>
</dbReference>
<accession>A0A699GJL0</accession>
<sequence>MAFRNFIYTEDDEDLLFLPKEPSPGLDTGSFSVLVNTKPLKADKVLVIQPAELTVSNKDEGLPDVLELKDATTCHLKISIITPPFWKNQLDNHMDLKLLDLHDLIEKLRGEFKVIKYRERARDEECEELHAKCEAAMAEFEKNPTIDSEVVRLQREPFNSGVKGYEGGGLKVIPYAAMELFHIDDMGSLVGRLVSSDIVYGRCRVFDQVAEMKEPFDLSNVEIYHFSYKKDHTQASNNLPTATFHLLDEFVADPLALIEALLSKKPPTLQRPSR</sequence>
<proteinExistence type="predicted"/>
<organism evidence="1">
    <name type="scientific">Tanacetum cinerariifolium</name>
    <name type="common">Dalmatian daisy</name>
    <name type="synonym">Chrysanthemum cinerariifolium</name>
    <dbReference type="NCBI Taxonomy" id="118510"/>
    <lineage>
        <taxon>Eukaryota</taxon>
        <taxon>Viridiplantae</taxon>
        <taxon>Streptophyta</taxon>
        <taxon>Embryophyta</taxon>
        <taxon>Tracheophyta</taxon>
        <taxon>Spermatophyta</taxon>
        <taxon>Magnoliopsida</taxon>
        <taxon>eudicotyledons</taxon>
        <taxon>Gunneridae</taxon>
        <taxon>Pentapetalae</taxon>
        <taxon>asterids</taxon>
        <taxon>campanulids</taxon>
        <taxon>Asterales</taxon>
        <taxon>Asteraceae</taxon>
        <taxon>Asteroideae</taxon>
        <taxon>Anthemideae</taxon>
        <taxon>Anthemidinae</taxon>
        <taxon>Tanacetum</taxon>
    </lineage>
</organism>
<name>A0A699GJL0_TANCI</name>
<comment type="caution">
    <text evidence="1">The sequence shown here is derived from an EMBL/GenBank/DDBJ whole genome shotgun (WGS) entry which is preliminary data.</text>
</comment>
<dbReference type="AlphaFoldDB" id="A0A699GJL0"/>
<reference evidence="1" key="1">
    <citation type="journal article" date="2019" name="Sci. Rep.">
        <title>Draft genome of Tanacetum cinerariifolium, the natural source of mosquito coil.</title>
        <authorList>
            <person name="Yamashiro T."/>
            <person name="Shiraishi A."/>
            <person name="Satake H."/>
            <person name="Nakayama K."/>
        </authorList>
    </citation>
    <scope>NUCLEOTIDE SEQUENCE</scope>
</reference>
<protein>
    <submittedName>
        <fullName evidence="1">Uncharacterized protein</fullName>
    </submittedName>
</protein>
<evidence type="ECO:0000313" key="1">
    <source>
        <dbReference type="EMBL" id="GEU28878.1"/>
    </source>
</evidence>